<dbReference type="RefSeq" id="WP_322468679.1">
    <property type="nucleotide sequence ID" value="NZ_JAXOJX010000123.1"/>
</dbReference>
<protein>
    <submittedName>
        <fullName evidence="2">GGDEF domain-containing protein</fullName>
    </submittedName>
</protein>
<evidence type="ECO:0000313" key="3">
    <source>
        <dbReference type="Proteomes" id="UP001293718"/>
    </source>
</evidence>
<dbReference type="EMBL" id="JAXOJX010000123">
    <property type="protein sequence ID" value="MDZ5461544.1"/>
    <property type="molecule type" value="Genomic_DNA"/>
</dbReference>
<dbReference type="Proteomes" id="UP001293718">
    <property type="component" value="Unassembled WGS sequence"/>
</dbReference>
<accession>A0ABU5IRM5</accession>
<dbReference type="InterPro" id="IPR043128">
    <property type="entry name" value="Rev_trsase/Diguanyl_cyclase"/>
</dbReference>
<dbReference type="Gene3D" id="3.30.70.270">
    <property type="match status" value="1"/>
</dbReference>
<evidence type="ECO:0000313" key="2">
    <source>
        <dbReference type="EMBL" id="MDZ5461544.1"/>
    </source>
</evidence>
<gene>
    <name evidence="2" type="ORF">SM757_33715</name>
</gene>
<evidence type="ECO:0000259" key="1">
    <source>
        <dbReference type="Pfam" id="PF00990"/>
    </source>
</evidence>
<dbReference type="SUPFAM" id="SSF55073">
    <property type="entry name" value="Nucleotide cyclase"/>
    <property type="match status" value="1"/>
</dbReference>
<name>A0ABU5IRM5_9BURK</name>
<feature type="domain" description="GGDEF" evidence="1">
    <location>
        <begin position="2"/>
        <end position="77"/>
    </location>
</feature>
<sequence>MLQRVASNTDICVRSGGDEFCVLLLDTKLAGAQEFEQWLLAALETKLDLPQPSIGMVQARPFEWPAPAALIAQADMAAGDLGTHIDAGRQDKPGLLQSLARHARQPGPTRV</sequence>
<comment type="caution">
    <text evidence="2">The sequence shown here is derived from an EMBL/GenBank/DDBJ whole genome shotgun (WGS) entry which is preliminary data.</text>
</comment>
<dbReference type="Pfam" id="PF00990">
    <property type="entry name" value="GGDEF"/>
    <property type="match status" value="1"/>
</dbReference>
<dbReference type="InterPro" id="IPR000160">
    <property type="entry name" value="GGDEF_dom"/>
</dbReference>
<keyword evidence="3" id="KW-1185">Reference proteome</keyword>
<organism evidence="2 3">
    <name type="scientific">Azohydromonas lata</name>
    <dbReference type="NCBI Taxonomy" id="45677"/>
    <lineage>
        <taxon>Bacteria</taxon>
        <taxon>Pseudomonadati</taxon>
        <taxon>Pseudomonadota</taxon>
        <taxon>Betaproteobacteria</taxon>
        <taxon>Burkholderiales</taxon>
        <taxon>Sphaerotilaceae</taxon>
        <taxon>Azohydromonas</taxon>
    </lineage>
</organism>
<dbReference type="InterPro" id="IPR029787">
    <property type="entry name" value="Nucleotide_cyclase"/>
</dbReference>
<reference evidence="2 3" key="1">
    <citation type="submission" date="2023-11" db="EMBL/GenBank/DDBJ databases">
        <title>Draft genome of Azohydromonas lata strain H1 (DSM1123), a polyhydroxyalkanoate producer.</title>
        <authorList>
            <person name="Traversa D."/>
            <person name="D'Addabbo P."/>
            <person name="Pazzani C."/>
            <person name="Manzari C."/>
            <person name="Chiara M."/>
            <person name="Scrascia M."/>
        </authorList>
    </citation>
    <scope>NUCLEOTIDE SEQUENCE [LARGE SCALE GENOMIC DNA]</scope>
    <source>
        <strain evidence="2 3">H1</strain>
    </source>
</reference>
<proteinExistence type="predicted"/>